<comment type="caution">
    <text evidence="1">The sequence shown here is derived from an EMBL/GenBank/DDBJ whole genome shotgun (WGS) entry which is preliminary data.</text>
</comment>
<protein>
    <submittedName>
        <fullName evidence="1">Uncharacterized protein</fullName>
    </submittedName>
</protein>
<sequence length="160" mass="16787">MWCGHVAARQGEGRTGAVERGGSESCGRVSALAARPAHAARVAGDGIAVRSLGAVAARGGTCVDGVVVDAGDGGSARVAAYGGLLPHPTVAPVRSPWFRLFTCVVLTNPRRAHRLCYAGRMWPEWVSLALGQSQELRIMAISAMMYADFVHGRRSTDTVT</sequence>
<proteinExistence type="predicted"/>
<gene>
    <name evidence="1" type="ORF">GCM10022402_33710</name>
</gene>
<organism evidence="1 2">
    <name type="scientific">Salinactinospora qingdaonensis</name>
    <dbReference type="NCBI Taxonomy" id="702744"/>
    <lineage>
        <taxon>Bacteria</taxon>
        <taxon>Bacillati</taxon>
        <taxon>Actinomycetota</taxon>
        <taxon>Actinomycetes</taxon>
        <taxon>Streptosporangiales</taxon>
        <taxon>Nocardiopsidaceae</taxon>
        <taxon>Salinactinospora</taxon>
    </lineage>
</organism>
<keyword evidence="2" id="KW-1185">Reference proteome</keyword>
<reference evidence="2" key="1">
    <citation type="journal article" date="2019" name="Int. J. Syst. Evol. Microbiol.">
        <title>The Global Catalogue of Microorganisms (GCM) 10K type strain sequencing project: providing services to taxonomists for standard genome sequencing and annotation.</title>
        <authorList>
            <consortium name="The Broad Institute Genomics Platform"/>
            <consortium name="The Broad Institute Genome Sequencing Center for Infectious Disease"/>
            <person name="Wu L."/>
            <person name="Ma J."/>
        </authorList>
    </citation>
    <scope>NUCLEOTIDE SEQUENCE [LARGE SCALE GENOMIC DNA]</scope>
    <source>
        <strain evidence="2">JCM 17137</strain>
    </source>
</reference>
<dbReference type="Proteomes" id="UP001500908">
    <property type="component" value="Unassembled WGS sequence"/>
</dbReference>
<name>A0ABP7G503_9ACTN</name>
<dbReference type="EMBL" id="BAABDD010000016">
    <property type="protein sequence ID" value="GAA3751942.1"/>
    <property type="molecule type" value="Genomic_DNA"/>
</dbReference>
<accession>A0ABP7G503</accession>
<evidence type="ECO:0000313" key="2">
    <source>
        <dbReference type="Proteomes" id="UP001500908"/>
    </source>
</evidence>
<evidence type="ECO:0000313" key="1">
    <source>
        <dbReference type="EMBL" id="GAA3751942.1"/>
    </source>
</evidence>